<evidence type="ECO:0000259" key="1">
    <source>
        <dbReference type="Pfam" id="PF13966"/>
    </source>
</evidence>
<organism evidence="2 3">
    <name type="scientific">Trifolium pratense</name>
    <name type="common">Red clover</name>
    <dbReference type="NCBI Taxonomy" id="57577"/>
    <lineage>
        <taxon>Eukaryota</taxon>
        <taxon>Viridiplantae</taxon>
        <taxon>Streptophyta</taxon>
        <taxon>Embryophyta</taxon>
        <taxon>Tracheophyta</taxon>
        <taxon>Spermatophyta</taxon>
        <taxon>Magnoliopsida</taxon>
        <taxon>eudicotyledons</taxon>
        <taxon>Gunneridae</taxon>
        <taxon>Pentapetalae</taxon>
        <taxon>rosids</taxon>
        <taxon>fabids</taxon>
        <taxon>Fabales</taxon>
        <taxon>Fabaceae</taxon>
        <taxon>Papilionoideae</taxon>
        <taxon>50 kb inversion clade</taxon>
        <taxon>NPAAA clade</taxon>
        <taxon>Hologalegina</taxon>
        <taxon>IRL clade</taxon>
        <taxon>Trifolieae</taxon>
        <taxon>Trifolium</taxon>
    </lineage>
</organism>
<dbReference type="STRING" id="57577.A0A2K3NKU0"/>
<dbReference type="Pfam" id="PF13966">
    <property type="entry name" value="zf-RVT"/>
    <property type="match status" value="1"/>
</dbReference>
<comment type="caution">
    <text evidence="2">The sequence shown here is derived from an EMBL/GenBank/DDBJ whole genome shotgun (WGS) entry which is preliminary data.</text>
</comment>
<reference evidence="2 3" key="1">
    <citation type="journal article" date="2014" name="Am. J. Bot.">
        <title>Genome assembly and annotation for red clover (Trifolium pratense; Fabaceae).</title>
        <authorList>
            <person name="Istvanek J."/>
            <person name="Jaros M."/>
            <person name="Krenek A."/>
            <person name="Repkova J."/>
        </authorList>
    </citation>
    <scope>NUCLEOTIDE SEQUENCE [LARGE SCALE GENOMIC DNA]</scope>
    <source>
        <strain evidence="3">cv. Tatra</strain>
        <tissue evidence="2">Young leaves</tissue>
    </source>
</reference>
<dbReference type="ExpressionAtlas" id="A0A2K3NKU0">
    <property type="expression patterns" value="baseline"/>
</dbReference>
<evidence type="ECO:0000313" key="2">
    <source>
        <dbReference type="EMBL" id="PNY03654.1"/>
    </source>
</evidence>
<evidence type="ECO:0000313" key="3">
    <source>
        <dbReference type="Proteomes" id="UP000236291"/>
    </source>
</evidence>
<protein>
    <submittedName>
        <fullName evidence="2">F-box family protein</fullName>
    </submittedName>
</protein>
<dbReference type="AlphaFoldDB" id="A0A2K3NKU0"/>
<dbReference type="Proteomes" id="UP000236291">
    <property type="component" value="Unassembled WGS sequence"/>
</dbReference>
<proteinExistence type="predicted"/>
<gene>
    <name evidence="2" type="ORF">L195_g000061</name>
</gene>
<dbReference type="EMBL" id="ASHM01000016">
    <property type="protein sequence ID" value="PNY03654.1"/>
    <property type="molecule type" value="Genomic_DNA"/>
</dbReference>
<dbReference type="PANTHER" id="PTHR33116">
    <property type="entry name" value="REVERSE TRANSCRIPTASE ZINC-BINDING DOMAIN-CONTAINING PROTEIN-RELATED-RELATED"/>
    <property type="match status" value="1"/>
</dbReference>
<dbReference type="InterPro" id="IPR026960">
    <property type="entry name" value="RVT-Znf"/>
</dbReference>
<name>A0A2K3NKU0_TRIPR</name>
<sequence>MPYSMIFITEEVDRWCWNPNANDGFSVKSAYEWLDHSLVPRILITTFEAFSFRTIWKCGVPSKVSALAWQLFLDRVPTKDNLCRRRILPSENMSCALCQVEAETSRHLFMHCDFAAQIWYAICRWLGVVLPPDVMNLYGTLVGCGRNKCVKKGFSIVWRAAIWVIWRSRNDMIFNNVAGVVEDAVGLIQRLSWQWFVNNMAKGPCLLYEWIWNPGDCMIR</sequence>
<feature type="domain" description="Reverse transcriptase zinc-binding" evidence="1">
    <location>
        <begin position="25"/>
        <end position="119"/>
    </location>
</feature>
<dbReference type="PANTHER" id="PTHR33116:SF78">
    <property type="entry name" value="OS12G0587133 PROTEIN"/>
    <property type="match status" value="1"/>
</dbReference>
<reference evidence="2 3" key="2">
    <citation type="journal article" date="2017" name="Front. Plant Sci.">
        <title>Gene Classification and Mining of Molecular Markers Useful in Red Clover (Trifolium pratense) Breeding.</title>
        <authorList>
            <person name="Istvanek J."/>
            <person name="Dluhosova J."/>
            <person name="Dluhos P."/>
            <person name="Patkova L."/>
            <person name="Nedelnik J."/>
            <person name="Repkova J."/>
        </authorList>
    </citation>
    <scope>NUCLEOTIDE SEQUENCE [LARGE SCALE GENOMIC DNA]</scope>
    <source>
        <strain evidence="3">cv. Tatra</strain>
        <tissue evidence="2">Young leaves</tissue>
    </source>
</reference>
<accession>A0A2K3NKU0</accession>